<dbReference type="Gramene" id="TRITD7Av1G279340.1">
    <property type="protein sequence ID" value="TRITD7Av1G279340.1"/>
    <property type="gene ID" value="TRITD7Av1G279340"/>
</dbReference>
<organism evidence="1 2">
    <name type="scientific">Triticum turgidum subsp. durum</name>
    <name type="common">Durum wheat</name>
    <name type="synonym">Triticum durum</name>
    <dbReference type="NCBI Taxonomy" id="4567"/>
    <lineage>
        <taxon>Eukaryota</taxon>
        <taxon>Viridiplantae</taxon>
        <taxon>Streptophyta</taxon>
        <taxon>Embryophyta</taxon>
        <taxon>Tracheophyta</taxon>
        <taxon>Spermatophyta</taxon>
        <taxon>Magnoliopsida</taxon>
        <taxon>Liliopsida</taxon>
        <taxon>Poales</taxon>
        <taxon>Poaceae</taxon>
        <taxon>BOP clade</taxon>
        <taxon>Pooideae</taxon>
        <taxon>Triticodae</taxon>
        <taxon>Triticeae</taxon>
        <taxon>Triticinae</taxon>
        <taxon>Triticum</taxon>
    </lineage>
</organism>
<dbReference type="OMA" id="MAERGRW"/>
<evidence type="ECO:0000313" key="2">
    <source>
        <dbReference type="Proteomes" id="UP000324705"/>
    </source>
</evidence>
<protein>
    <submittedName>
        <fullName evidence="1">Uncharacterized protein</fullName>
    </submittedName>
</protein>
<dbReference type="Proteomes" id="UP000324705">
    <property type="component" value="Chromosome 7A"/>
</dbReference>
<accession>A0A9R1BUY7</accession>
<dbReference type="AlphaFoldDB" id="A0A9R1BUY7"/>
<sequence length="215" mass="24205">MSDMGRVKVTAWNPLEVYQSAYLFRCFCFEPSQPSKTTTVWDLSGEPPHALGSGRCQRYRTSEEEEGMAGSETTSSGSLWWWENLSGSSMEETAAKAATAMAERGRWKDAVVCEAFLRIQPHFGRWPKVFNVKPKVVDGQHAECGGAMVMLVCRILPCQRRSRPPWGFNPKKHQTLVRLFESTHEAAWKLLFKGNEKPPAADSDRGHDAIRLDDA</sequence>
<keyword evidence="2" id="KW-1185">Reference proteome</keyword>
<gene>
    <name evidence="1" type="ORF">TRITD_7Av1G279340</name>
</gene>
<evidence type="ECO:0000313" key="1">
    <source>
        <dbReference type="EMBL" id="VAI82035.1"/>
    </source>
</evidence>
<proteinExistence type="predicted"/>
<dbReference type="EMBL" id="LT934123">
    <property type="protein sequence ID" value="VAI82035.1"/>
    <property type="molecule type" value="Genomic_DNA"/>
</dbReference>
<name>A0A9R1BUY7_TRITD</name>
<reference evidence="1 2" key="1">
    <citation type="submission" date="2017-09" db="EMBL/GenBank/DDBJ databases">
        <authorList>
            <consortium name="International Durum Wheat Genome Sequencing Consortium (IDWGSC)"/>
            <person name="Milanesi L."/>
        </authorList>
    </citation>
    <scope>NUCLEOTIDE SEQUENCE [LARGE SCALE GENOMIC DNA]</scope>
    <source>
        <strain evidence="2">cv. Svevo</strain>
    </source>
</reference>